<comment type="caution">
    <text evidence="2">The sequence shown here is derived from an EMBL/GenBank/DDBJ whole genome shotgun (WGS) entry which is preliminary data.</text>
</comment>
<dbReference type="Proteomes" id="UP001467690">
    <property type="component" value="Unassembled WGS sequence"/>
</dbReference>
<keyword evidence="3" id="KW-1185">Reference proteome</keyword>
<protein>
    <recommendedName>
        <fullName evidence="4">DUF4390 domain-containing protein</fullName>
    </recommendedName>
</protein>
<dbReference type="PROSITE" id="PS51257">
    <property type="entry name" value="PROKAR_LIPOPROTEIN"/>
    <property type="match status" value="1"/>
</dbReference>
<feature type="signal peptide" evidence="1">
    <location>
        <begin position="1"/>
        <end position="21"/>
    </location>
</feature>
<evidence type="ECO:0000313" key="3">
    <source>
        <dbReference type="Proteomes" id="UP001467690"/>
    </source>
</evidence>
<evidence type="ECO:0008006" key="4">
    <source>
        <dbReference type="Google" id="ProtNLM"/>
    </source>
</evidence>
<name>A0ABV1RG06_9ALTE</name>
<feature type="chain" id="PRO_5047064897" description="DUF4390 domain-containing protein" evidence="1">
    <location>
        <begin position="22"/>
        <end position="202"/>
    </location>
</feature>
<keyword evidence="1" id="KW-0732">Signal</keyword>
<accession>A0ABV1RG06</accession>
<evidence type="ECO:0000256" key="1">
    <source>
        <dbReference type="SAM" id="SignalP"/>
    </source>
</evidence>
<sequence>MKIVRCLTYIWMLLFSCSLWAENAFWVTPTFPTGEAEQGIVSVEQVYHYQLFEPKKGYEKVRLVQRKYASLASAEEAFIARMSAIASLDYQWWLDTWEGDSKLLALDYYASKGLNKDYWLDTWQKQFVGRKITFKQKIVLPEYIIIVYNVAAANGKSGPIDLPVVFEQKAKQWLVSLDLRREPLLRISPWVKGLDKKEIVYE</sequence>
<dbReference type="EMBL" id="JBELOE010000136">
    <property type="protein sequence ID" value="MER2491617.1"/>
    <property type="molecule type" value="Genomic_DNA"/>
</dbReference>
<reference evidence="2 3" key="1">
    <citation type="submission" date="2024-06" db="EMBL/GenBank/DDBJ databases">
        <authorList>
            <person name="Chen R.Y."/>
        </authorList>
    </citation>
    <scope>NUCLEOTIDE SEQUENCE [LARGE SCALE GENOMIC DNA]</scope>
    <source>
        <strain evidence="2 3">D2</strain>
    </source>
</reference>
<dbReference type="RefSeq" id="WP_350401212.1">
    <property type="nucleotide sequence ID" value="NZ_JBELOE010000136.1"/>
</dbReference>
<gene>
    <name evidence="2" type="ORF">ABS311_06955</name>
</gene>
<evidence type="ECO:0000313" key="2">
    <source>
        <dbReference type="EMBL" id="MER2491617.1"/>
    </source>
</evidence>
<proteinExistence type="predicted"/>
<organism evidence="2 3">
    <name type="scientific">Catenovulum sediminis</name>
    <dbReference type="NCBI Taxonomy" id="1740262"/>
    <lineage>
        <taxon>Bacteria</taxon>
        <taxon>Pseudomonadati</taxon>
        <taxon>Pseudomonadota</taxon>
        <taxon>Gammaproteobacteria</taxon>
        <taxon>Alteromonadales</taxon>
        <taxon>Alteromonadaceae</taxon>
        <taxon>Catenovulum</taxon>
    </lineage>
</organism>